<feature type="domain" description="Glycosyl transferase family 1" evidence="1">
    <location>
        <begin position="181"/>
        <end position="327"/>
    </location>
</feature>
<dbReference type="Gene3D" id="3.40.50.2000">
    <property type="entry name" value="Glycogen Phosphorylase B"/>
    <property type="match status" value="2"/>
</dbReference>
<dbReference type="EMBL" id="FQYX01000026">
    <property type="protein sequence ID" value="SHJ59698.1"/>
    <property type="molecule type" value="Genomic_DNA"/>
</dbReference>
<dbReference type="InterPro" id="IPR001296">
    <property type="entry name" value="Glyco_trans_1"/>
</dbReference>
<dbReference type="AlphaFoldDB" id="A0A1M6KL65"/>
<dbReference type="SUPFAM" id="SSF53756">
    <property type="entry name" value="UDP-Glycosyltransferase/glycogen phosphorylase"/>
    <property type="match status" value="1"/>
</dbReference>
<dbReference type="RefSeq" id="WP_072765412.1">
    <property type="nucleotide sequence ID" value="NZ_FQYX01000026.1"/>
</dbReference>
<dbReference type="Proteomes" id="UP000184231">
    <property type="component" value="Unassembled WGS sequence"/>
</dbReference>
<evidence type="ECO:0000259" key="1">
    <source>
        <dbReference type="Pfam" id="PF00534"/>
    </source>
</evidence>
<organism evidence="2 3">
    <name type="scientific">Arenibacter nanhaiticus</name>
    <dbReference type="NCBI Taxonomy" id="558155"/>
    <lineage>
        <taxon>Bacteria</taxon>
        <taxon>Pseudomonadati</taxon>
        <taxon>Bacteroidota</taxon>
        <taxon>Flavobacteriia</taxon>
        <taxon>Flavobacteriales</taxon>
        <taxon>Flavobacteriaceae</taxon>
        <taxon>Arenibacter</taxon>
    </lineage>
</organism>
<dbReference type="CDD" id="cd03811">
    <property type="entry name" value="GT4_GT28_WabH-like"/>
    <property type="match status" value="1"/>
</dbReference>
<dbReference type="PANTHER" id="PTHR12526">
    <property type="entry name" value="GLYCOSYLTRANSFERASE"/>
    <property type="match status" value="1"/>
</dbReference>
<keyword evidence="3" id="KW-1185">Reference proteome</keyword>
<name>A0A1M6KL65_9FLAO</name>
<keyword evidence="2" id="KW-0808">Transferase</keyword>
<dbReference type="GO" id="GO:0016757">
    <property type="term" value="F:glycosyltransferase activity"/>
    <property type="evidence" value="ECO:0007669"/>
    <property type="project" value="InterPro"/>
</dbReference>
<dbReference type="OrthoDB" id="791981at2"/>
<dbReference type="STRING" id="558155.SAMN04487911_12644"/>
<sequence length="362" mass="41184">MIKRKLKIVFIIPSLKAGGAERVMSYVAQHIDRTIFNVTLLVIGYKKDCQYQVDNIKVVFLNKPRVLKSIPNLFVFLFKNPPDIAISAIGHLNTVMGLLSIFFPTSKFVAREVNVNSVLKEYSENKPIKCFSLLSLISKKLIDKIVCQSNDMAKDMVLNFKVNPDKIIVINNPITDNFKVKKEDHSLPKVFFKFITIGRLAKQKGHLRILEVLKELDFPFHYTIIGDGPEKENIFDTAKKYGLSNYITHIPYTKNVEEYLVQSDVFLQGSYVEGFPNALLESCAVGTPVIAFQAPGGIDEIITDGLNGFIADSTVDYVNKIKLLTQNYQNWKPSVVRNSIYNKYNSNKILKEYENLFVEILN</sequence>
<proteinExistence type="predicted"/>
<protein>
    <submittedName>
        <fullName evidence="2">Glycosyltransferase involved in cell wall bisynthesis</fullName>
    </submittedName>
</protein>
<dbReference type="PANTHER" id="PTHR12526:SF630">
    <property type="entry name" value="GLYCOSYLTRANSFERASE"/>
    <property type="match status" value="1"/>
</dbReference>
<reference evidence="2 3" key="1">
    <citation type="submission" date="2016-11" db="EMBL/GenBank/DDBJ databases">
        <authorList>
            <person name="Jaros S."/>
            <person name="Januszkiewicz K."/>
            <person name="Wedrychowicz H."/>
        </authorList>
    </citation>
    <scope>NUCLEOTIDE SEQUENCE [LARGE SCALE GENOMIC DNA]</scope>
    <source>
        <strain evidence="2 3">CGMCC 1.8863</strain>
    </source>
</reference>
<accession>A0A1M6KL65</accession>
<dbReference type="Pfam" id="PF00534">
    <property type="entry name" value="Glycos_transf_1"/>
    <property type="match status" value="1"/>
</dbReference>
<evidence type="ECO:0000313" key="3">
    <source>
        <dbReference type="Proteomes" id="UP000184231"/>
    </source>
</evidence>
<gene>
    <name evidence="2" type="ORF">SAMN04487911_12644</name>
</gene>
<evidence type="ECO:0000313" key="2">
    <source>
        <dbReference type="EMBL" id="SHJ59698.1"/>
    </source>
</evidence>